<evidence type="ECO:0000313" key="9">
    <source>
        <dbReference type="Proteomes" id="UP000012179"/>
    </source>
</evidence>
<dbReference type="InterPro" id="IPR017900">
    <property type="entry name" value="4Fe4S_Fe_S_CS"/>
</dbReference>
<dbReference type="GO" id="GO:0046872">
    <property type="term" value="F:metal ion binding"/>
    <property type="evidence" value="ECO:0007669"/>
    <property type="project" value="UniProtKB-UniRule"/>
</dbReference>
<dbReference type="eggNOG" id="COG0247">
    <property type="taxonomic scope" value="Bacteria"/>
</dbReference>
<dbReference type="FunFam" id="1.10.1060.10:FF:000012">
    <property type="entry name" value="Glycolate oxidase iron-sulfur subunit"/>
    <property type="match status" value="1"/>
</dbReference>
<keyword evidence="3" id="KW-0677">Repeat</keyword>
<keyword evidence="2 6" id="KW-0479">Metal-binding</keyword>
<evidence type="ECO:0000256" key="3">
    <source>
        <dbReference type="ARBA" id="ARBA00022737"/>
    </source>
</evidence>
<dbReference type="InterPro" id="IPR009051">
    <property type="entry name" value="Helical_ferredxn"/>
</dbReference>
<gene>
    <name evidence="8" type="ORF">EBAPG3_001870</name>
</gene>
<name>A0A1W6SLE6_9PROT</name>
<dbReference type="InterPro" id="IPR012257">
    <property type="entry name" value="Glc_ox_4Fe-4S"/>
</dbReference>
<keyword evidence="5 6" id="KW-0411">Iron-sulfur</keyword>
<dbReference type="GO" id="GO:0019154">
    <property type="term" value="F:glycolate dehydrogenase activity"/>
    <property type="evidence" value="ECO:0007669"/>
    <property type="project" value="UniProtKB-EC"/>
</dbReference>
<dbReference type="Gene3D" id="1.10.1060.10">
    <property type="entry name" value="Alpha-helical ferredoxin"/>
    <property type="match status" value="1"/>
</dbReference>
<organism evidence="8 9">
    <name type="scientific">Nitrosospira lacus</name>
    <dbReference type="NCBI Taxonomy" id="1288494"/>
    <lineage>
        <taxon>Bacteria</taxon>
        <taxon>Pseudomonadati</taxon>
        <taxon>Pseudomonadota</taxon>
        <taxon>Betaproteobacteria</taxon>
        <taxon>Nitrosomonadales</taxon>
        <taxon>Nitrosomonadaceae</taxon>
        <taxon>Nitrosospira</taxon>
    </lineage>
</organism>
<dbReference type="SUPFAM" id="SSF46548">
    <property type="entry name" value="alpha-helical ferredoxin"/>
    <property type="match status" value="1"/>
</dbReference>
<evidence type="ECO:0000256" key="2">
    <source>
        <dbReference type="ARBA" id="ARBA00022723"/>
    </source>
</evidence>
<dbReference type="Pfam" id="PF02754">
    <property type="entry name" value="CCG"/>
    <property type="match status" value="2"/>
</dbReference>
<dbReference type="AlphaFoldDB" id="A0A1W6SLE6"/>
<evidence type="ECO:0000313" key="8">
    <source>
        <dbReference type="EMBL" id="ARO86625.1"/>
    </source>
</evidence>
<dbReference type="GO" id="GO:0051539">
    <property type="term" value="F:4 iron, 4 sulfur cluster binding"/>
    <property type="evidence" value="ECO:0007669"/>
    <property type="project" value="UniProtKB-UniRule"/>
</dbReference>
<dbReference type="InterPro" id="IPR017896">
    <property type="entry name" value="4Fe4S_Fe-S-bd"/>
</dbReference>
<comment type="function">
    <text evidence="6">Component of a complex that catalyzes the oxidation of glycolate to glyoxylate.</text>
</comment>
<feature type="domain" description="4Fe-4S ferredoxin-type" evidence="7">
    <location>
        <begin position="14"/>
        <end position="45"/>
    </location>
</feature>
<evidence type="ECO:0000256" key="6">
    <source>
        <dbReference type="PIRNR" id="PIRNR000139"/>
    </source>
</evidence>
<keyword evidence="9" id="KW-1185">Reference proteome</keyword>
<comment type="cofactor">
    <cofactor evidence="6">
        <name>[4Fe-4S] cluster</name>
        <dbReference type="ChEBI" id="CHEBI:49883"/>
    </cofactor>
    <text evidence="6">Binds 2 [4Fe-4S] clusters.</text>
</comment>
<protein>
    <recommendedName>
        <fullName evidence="6">Glycolate oxidase iron-sulfur subunit</fullName>
        <ecNumber evidence="6">1.1.99.14</ecNumber>
    </recommendedName>
</protein>
<feature type="domain" description="4Fe-4S ferredoxin-type" evidence="7">
    <location>
        <begin position="66"/>
        <end position="97"/>
    </location>
</feature>
<sequence length="431" mass="46723">MQTKLADFIKDSPEGQEADAILRTCVHCGFCLATCPTYQLLGDELDSPRGRIYLMKQMLEGEPVTQKTQLHLDRCLTCRACETVCPSGVRYGRLVDIGRGIVEKKVGRGAAAGAMRYALRQTLPNSKVFASLLKLGRGIRPLLPGSLKDSIPPEAKERPLAGTWPPVRHARKMLVLEGCVQPALAPNINAATARVLDNLGISLIKAENAGCCGAVSYHLNAQQEGLDYMRRNVDAWWPYVGNERRINVGPEKGGVEAIVMTASGCGVTVKEYGHLLRHDPAYAEKAARISELCKDISEILEAETRTLEAFINNLPAGTEKSKPAFHSPCTLQHGMQIRGVIERILIAAGFELTIVPDAHLCCGSAGTYSILQPELSQQLLKNKVTALESGSPTCVATANIGCLMHIQSGTTLPVSHWIELLDQRLAEGARA</sequence>
<dbReference type="PIRSF" id="PIRSF000139">
    <property type="entry name" value="Glc_ox_4Fe-4S"/>
    <property type="match status" value="1"/>
</dbReference>
<evidence type="ECO:0000256" key="5">
    <source>
        <dbReference type="ARBA" id="ARBA00023014"/>
    </source>
</evidence>
<dbReference type="Proteomes" id="UP000012179">
    <property type="component" value="Chromosome"/>
</dbReference>
<dbReference type="OrthoDB" id="9765258at2"/>
<proteinExistence type="predicted"/>
<dbReference type="EC" id="1.1.99.14" evidence="6"/>
<evidence type="ECO:0000259" key="7">
    <source>
        <dbReference type="PROSITE" id="PS51379"/>
    </source>
</evidence>
<dbReference type="KEGG" id="nlc:EBAPG3_001870"/>
<dbReference type="PROSITE" id="PS00198">
    <property type="entry name" value="4FE4S_FER_1"/>
    <property type="match status" value="1"/>
</dbReference>
<reference evidence="8 9" key="1">
    <citation type="journal article" date="2015" name="Int. J. Syst. Evol. Microbiol.">
        <title>Nitrosospira lacus sp. nov., a psychrotolerant, ammonia-oxidizing bacterium from sandy lake sediment.</title>
        <authorList>
            <person name="Urakawa H."/>
            <person name="Garcia J.C."/>
            <person name="Nielsen J.L."/>
            <person name="Le V.Q."/>
            <person name="Kozlowski J.A."/>
            <person name="Stein L.Y."/>
            <person name="Lim C.K."/>
            <person name="Pommerening-Roser A."/>
            <person name="Martens-Habbena W."/>
            <person name="Stahl D.A."/>
            <person name="Klotz M.G."/>
        </authorList>
    </citation>
    <scope>NUCLEOTIDE SEQUENCE [LARGE SCALE GENOMIC DNA]</scope>
    <source>
        <strain evidence="8 9">APG3</strain>
    </source>
</reference>
<comment type="catalytic activity">
    <reaction evidence="6">
        <text>glycolate + A = glyoxylate + AH2</text>
        <dbReference type="Rhea" id="RHEA:21264"/>
        <dbReference type="ChEBI" id="CHEBI:13193"/>
        <dbReference type="ChEBI" id="CHEBI:17499"/>
        <dbReference type="ChEBI" id="CHEBI:29805"/>
        <dbReference type="ChEBI" id="CHEBI:36655"/>
        <dbReference type="EC" id="1.1.99.14"/>
    </reaction>
</comment>
<dbReference type="PANTHER" id="PTHR32479">
    <property type="entry name" value="GLYCOLATE OXIDASE IRON-SULFUR SUBUNIT"/>
    <property type="match status" value="1"/>
</dbReference>
<keyword evidence="4 6" id="KW-0408">Iron</keyword>
<dbReference type="PROSITE" id="PS51379">
    <property type="entry name" value="4FE4S_FER_2"/>
    <property type="match status" value="2"/>
</dbReference>
<dbReference type="EMBL" id="CP021106">
    <property type="protein sequence ID" value="ARO86625.1"/>
    <property type="molecule type" value="Genomic_DNA"/>
</dbReference>
<keyword evidence="1 6" id="KW-0004">4Fe-4S</keyword>
<accession>A0A1W6SLE6</accession>
<dbReference type="InterPro" id="IPR004017">
    <property type="entry name" value="Cys_rich_dom"/>
</dbReference>
<evidence type="ECO:0000256" key="1">
    <source>
        <dbReference type="ARBA" id="ARBA00022485"/>
    </source>
</evidence>
<dbReference type="Pfam" id="PF13183">
    <property type="entry name" value="Fer4_8"/>
    <property type="match status" value="1"/>
</dbReference>
<keyword evidence="6" id="KW-0249">Electron transport</keyword>
<dbReference type="PANTHER" id="PTHR32479:SF17">
    <property type="entry name" value="GLYCOLATE OXIDASE IRON-SULFUR SUBUNIT"/>
    <property type="match status" value="1"/>
</dbReference>
<comment type="catalytic activity">
    <reaction evidence="6">
        <text>(R)-lactate + A = pyruvate + AH2</text>
        <dbReference type="Rhea" id="RHEA:15089"/>
        <dbReference type="ChEBI" id="CHEBI:13193"/>
        <dbReference type="ChEBI" id="CHEBI:15361"/>
        <dbReference type="ChEBI" id="CHEBI:16004"/>
        <dbReference type="ChEBI" id="CHEBI:17499"/>
    </reaction>
</comment>
<keyword evidence="6" id="KW-0813">Transport</keyword>
<evidence type="ECO:0000256" key="4">
    <source>
        <dbReference type="ARBA" id="ARBA00023004"/>
    </source>
</evidence>
<dbReference type="RefSeq" id="WP_004175407.1">
    <property type="nucleotide sequence ID" value="NZ_CP021106.3"/>
</dbReference>
<dbReference type="NCBIfam" id="NF008434">
    <property type="entry name" value="PRK11274.1"/>
    <property type="match status" value="1"/>
</dbReference>